<organism evidence="4 5">
    <name type="scientific">Deinococcus lacus</name>
    <dbReference type="NCBI Taxonomy" id="392561"/>
    <lineage>
        <taxon>Bacteria</taxon>
        <taxon>Thermotogati</taxon>
        <taxon>Deinococcota</taxon>
        <taxon>Deinococci</taxon>
        <taxon>Deinococcales</taxon>
        <taxon>Deinococcaceae</taxon>
        <taxon>Deinococcus</taxon>
    </lineage>
</organism>
<feature type="coiled-coil region" evidence="1">
    <location>
        <begin position="20"/>
        <end position="47"/>
    </location>
</feature>
<evidence type="ECO:0000256" key="2">
    <source>
        <dbReference type="SAM" id="Phobius"/>
    </source>
</evidence>
<keyword evidence="5" id="KW-1185">Reference proteome</keyword>
<feature type="transmembrane region" description="Helical" evidence="2">
    <location>
        <begin position="445"/>
        <end position="464"/>
    </location>
</feature>
<reference evidence="5" key="1">
    <citation type="journal article" date="2019" name="Int. J. Syst. Evol. Microbiol.">
        <title>The Global Catalogue of Microorganisms (GCM) 10K type strain sequencing project: providing services to taxonomists for standard genome sequencing and annotation.</title>
        <authorList>
            <consortium name="The Broad Institute Genomics Platform"/>
            <consortium name="The Broad Institute Genome Sequencing Center for Infectious Disease"/>
            <person name="Wu L."/>
            <person name="Ma J."/>
        </authorList>
    </citation>
    <scope>NUCLEOTIDE SEQUENCE [LARGE SCALE GENOMIC DNA]</scope>
    <source>
        <strain evidence="5">CGMCC 1.15772</strain>
    </source>
</reference>
<gene>
    <name evidence="4" type="ORF">ACFP81_10695</name>
</gene>
<keyword evidence="1" id="KW-0175">Coiled coil</keyword>
<proteinExistence type="predicted"/>
<sequence>MTSAAVEWQLRLIDKVTAPARRMLEMADRLERRITSTDRQADRLARTYDEASRAGVRSAQQVDRAYAKTESRLARVKAVALTAGKALVGLGAIGAGAAVKAALGGMSGREGNLQSLGTLLKTNDQAQVKSAAAWIGQFADVTPFEDPAVMGAVKQLLASQFSFDDTKWLATITGDAASALGNDAGDAQFKWEIINRALGQIKAKGRVQGDELLQLQEAGIGTNAYLEKYVGKNYRDLMQKGQLSATAGLNAILKGLYEDYGGSMDKMSKTFSGLASTLASRPKRILAAMFDQGGLDQPKKFMENLVNLTDFSKEPGKRILERLSGAGARIMNGLFGPLANATEGDRATQLVDRLLNRFDAFAAWTSANGPTIRAFFDGFGGGLNLIWGIIQKVAAPFEWLFKKLGLIGENDPSGLAKTVGYLLGAGLAVKLLAAAFFMLAGPVPMIVTLFTTLSMLSAAVPMLVRAGVLSAGTGARIMAVLTPLTSTVRVFAVLTGGLWGKLILLQAAGARLLTAFLHPFVAGWSRLTRLLAIGGWRSLIGAVRGAAAFASRIGWLGRLVALLAGANPLVLAIVAGVAALAGLGIYLYKNFEPFRNWVDSVGATMKGWGRSALEFGKNLWDGVRKHWNNLPNVVKVGLGVLFPPLGIAMALADSQAAPLPIRP</sequence>
<dbReference type="Proteomes" id="UP001596297">
    <property type="component" value="Unassembled WGS sequence"/>
</dbReference>
<feature type="transmembrane region" description="Helical" evidence="2">
    <location>
        <begin position="569"/>
        <end position="588"/>
    </location>
</feature>
<evidence type="ECO:0000313" key="4">
    <source>
        <dbReference type="EMBL" id="MFC6592416.1"/>
    </source>
</evidence>
<evidence type="ECO:0000256" key="1">
    <source>
        <dbReference type="SAM" id="Coils"/>
    </source>
</evidence>
<keyword evidence="2" id="KW-1133">Transmembrane helix</keyword>
<dbReference type="InterPro" id="IPR013491">
    <property type="entry name" value="Tape_meas_N"/>
</dbReference>
<feature type="domain" description="Tape measure protein N-terminal" evidence="3">
    <location>
        <begin position="122"/>
        <end position="286"/>
    </location>
</feature>
<evidence type="ECO:0000259" key="3">
    <source>
        <dbReference type="Pfam" id="PF20155"/>
    </source>
</evidence>
<dbReference type="Pfam" id="PF20155">
    <property type="entry name" value="TMP_3"/>
    <property type="match status" value="1"/>
</dbReference>
<comment type="caution">
    <text evidence="4">The sequence shown here is derived from an EMBL/GenBank/DDBJ whole genome shotgun (WGS) entry which is preliminary data.</text>
</comment>
<dbReference type="RefSeq" id="WP_380083442.1">
    <property type="nucleotide sequence ID" value="NZ_JBHSWD010000001.1"/>
</dbReference>
<dbReference type="EMBL" id="JBHSWD010000001">
    <property type="protein sequence ID" value="MFC6592416.1"/>
    <property type="molecule type" value="Genomic_DNA"/>
</dbReference>
<accession>A0ABW1YE76</accession>
<evidence type="ECO:0000313" key="5">
    <source>
        <dbReference type="Proteomes" id="UP001596297"/>
    </source>
</evidence>
<keyword evidence="2" id="KW-0472">Membrane</keyword>
<feature type="transmembrane region" description="Helical" evidence="2">
    <location>
        <begin position="419"/>
        <end position="439"/>
    </location>
</feature>
<protein>
    <submittedName>
        <fullName evidence="4">Tape measure protein</fullName>
    </submittedName>
</protein>
<keyword evidence="2" id="KW-0812">Transmembrane</keyword>
<name>A0ABW1YE76_9DEIO</name>